<protein>
    <recommendedName>
        <fullName evidence="3">DUF3426 domain-containing protein</fullName>
    </recommendedName>
</protein>
<sequence>MRKLWLIPVFLCMALGVFLIGYLRPWLSPNTFVSGWGAISKDQQYLNATQPIQFNATIKNKGHYPVYVKEVKAIFAEAVNNNFQSGDTTIAVGKWLKPNETSEVEGKWLFSTSGIKNNNIMQAVPTFVSFQVRIFP</sequence>
<comment type="caution">
    <text evidence="1">The sequence shown here is derived from an EMBL/GenBank/DDBJ whole genome shotgun (WGS) entry which is preliminary data.</text>
</comment>
<accession>A0ABQ6GEX2</accession>
<keyword evidence="2" id="KW-1185">Reference proteome</keyword>
<proteinExistence type="predicted"/>
<dbReference type="EMBL" id="BSSQ01000014">
    <property type="protein sequence ID" value="GLX69418.1"/>
    <property type="molecule type" value="Genomic_DNA"/>
</dbReference>
<organism evidence="1 2">
    <name type="scientific">Paenibacillus glycanilyticus</name>
    <dbReference type="NCBI Taxonomy" id="126569"/>
    <lineage>
        <taxon>Bacteria</taxon>
        <taxon>Bacillati</taxon>
        <taxon>Bacillota</taxon>
        <taxon>Bacilli</taxon>
        <taxon>Bacillales</taxon>
        <taxon>Paenibacillaceae</taxon>
        <taxon>Paenibacillus</taxon>
    </lineage>
</organism>
<reference evidence="1 2" key="1">
    <citation type="submission" date="2023-03" db="EMBL/GenBank/DDBJ databases">
        <title>Draft genome sequence of the bacteria which degrade cell wall of Tricholomamatutake.</title>
        <authorList>
            <person name="Konishi Y."/>
            <person name="Fukuta Y."/>
            <person name="Shirasaka N."/>
        </authorList>
    </citation>
    <scope>NUCLEOTIDE SEQUENCE [LARGE SCALE GENOMIC DNA]</scope>
    <source>
        <strain evidence="2">mu1</strain>
    </source>
</reference>
<evidence type="ECO:0008006" key="3">
    <source>
        <dbReference type="Google" id="ProtNLM"/>
    </source>
</evidence>
<dbReference type="Proteomes" id="UP001157114">
    <property type="component" value="Unassembled WGS sequence"/>
</dbReference>
<evidence type="ECO:0000313" key="2">
    <source>
        <dbReference type="Proteomes" id="UP001157114"/>
    </source>
</evidence>
<dbReference type="RefSeq" id="WP_284240184.1">
    <property type="nucleotide sequence ID" value="NZ_BSSQ01000014.1"/>
</dbReference>
<gene>
    <name evidence="1" type="ORF">MU1_37630</name>
</gene>
<evidence type="ECO:0000313" key="1">
    <source>
        <dbReference type="EMBL" id="GLX69418.1"/>
    </source>
</evidence>
<name>A0ABQ6GEX2_9BACL</name>